<dbReference type="EMBL" id="MU825900">
    <property type="protein sequence ID" value="KAJ7383394.1"/>
    <property type="molecule type" value="Genomic_DNA"/>
</dbReference>
<keyword evidence="3" id="KW-1185">Reference proteome</keyword>
<proteinExistence type="predicted"/>
<comment type="caution">
    <text evidence="2">The sequence shown here is derived from an EMBL/GenBank/DDBJ whole genome shotgun (WGS) entry which is preliminary data.</text>
</comment>
<gene>
    <name evidence="2" type="ORF">OS493_028478</name>
</gene>
<sequence>MNRSEVRKKASIKPGVGAASINMNASRKSSHSFGSRSIRTIGGGSRNNLFNSSSRKSVAIDSSRADKAVTKPPVQVFDDMGQDVTPKGLLQVDPAVK</sequence>
<feature type="compositionally biased region" description="Low complexity" evidence="1">
    <location>
        <begin position="31"/>
        <end position="40"/>
    </location>
</feature>
<feature type="compositionally biased region" description="Polar residues" evidence="1">
    <location>
        <begin position="47"/>
        <end position="56"/>
    </location>
</feature>
<evidence type="ECO:0000256" key="1">
    <source>
        <dbReference type="SAM" id="MobiDB-lite"/>
    </source>
</evidence>
<feature type="region of interest" description="Disordered" evidence="1">
    <location>
        <begin position="1"/>
        <end position="97"/>
    </location>
</feature>
<evidence type="ECO:0000313" key="2">
    <source>
        <dbReference type="EMBL" id="KAJ7383394.1"/>
    </source>
</evidence>
<dbReference type="Proteomes" id="UP001163046">
    <property type="component" value="Unassembled WGS sequence"/>
</dbReference>
<name>A0A9W9ZNV8_9CNID</name>
<reference evidence="2" key="1">
    <citation type="submission" date="2023-01" db="EMBL/GenBank/DDBJ databases">
        <title>Genome assembly of the deep-sea coral Lophelia pertusa.</title>
        <authorList>
            <person name="Herrera S."/>
            <person name="Cordes E."/>
        </authorList>
    </citation>
    <scope>NUCLEOTIDE SEQUENCE</scope>
    <source>
        <strain evidence="2">USNM1676648</strain>
        <tissue evidence="2">Polyp</tissue>
    </source>
</reference>
<dbReference type="AlphaFoldDB" id="A0A9W9ZNV8"/>
<organism evidence="2 3">
    <name type="scientific">Desmophyllum pertusum</name>
    <dbReference type="NCBI Taxonomy" id="174260"/>
    <lineage>
        <taxon>Eukaryota</taxon>
        <taxon>Metazoa</taxon>
        <taxon>Cnidaria</taxon>
        <taxon>Anthozoa</taxon>
        <taxon>Hexacorallia</taxon>
        <taxon>Scleractinia</taxon>
        <taxon>Caryophylliina</taxon>
        <taxon>Caryophylliidae</taxon>
        <taxon>Desmophyllum</taxon>
    </lineage>
</organism>
<accession>A0A9W9ZNV8</accession>
<evidence type="ECO:0000313" key="3">
    <source>
        <dbReference type="Proteomes" id="UP001163046"/>
    </source>
</evidence>
<protein>
    <submittedName>
        <fullName evidence="2">Uncharacterized protein</fullName>
    </submittedName>
</protein>